<dbReference type="GO" id="GO:0005634">
    <property type="term" value="C:nucleus"/>
    <property type="evidence" value="ECO:0007669"/>
    <property type="project" value="TreeGrafter"/>
</dbReference>
<evidence type="ECO:0000259" key="9">
    <source>
        <dbReference type="PROSITE" id="PS50016"/>
    </source>
</evidence>
<evidence type="ECO:0000256" key="6">
    <source>
        <dbReference type="ARBA" id="ARBA00023117"/>
    </source>
</evidence>
<keyword evidence="6" id="KW-0103">Bromodomain</keyword>
<evidence type="ECO:0000256" key="7">
    <source>
        <dbReference type="PROSITE-ProRule" id="PRU00146"/>
    </source>
</evidence>
<dbReference type="Gene3D" id="3.10.390.10">
    <property type="entry name" value="SAND domain-like"/>
    <property type="match status" value="2"/>
</dbReference>
<dbReference type="Ensembl" id="ENSPKIT00000005525.1">
    <property type="protein sequence ID" value="ENSPKIP00000024805.1"/>
    <property type="gene ID" value="ENSPKIG00000007914.1"/>
</dbReference>
<dbReference type="InterPro" id="IPR000770">
    <property type="entry name" value="SAND_dom"/>
</dbReference>
<dbReference type="InterPro" id="IPR011011">
    <property type="entry name" value="Znf_FYVE_PHD"/>
</dbReference>
<evidence type="ECO:0000256" key="2">
    <source>
        <dbReference type="ARBA" id="ARBA00022723"/>
    </source>
</evidence>
<proteinExistence type="inferred from homology"/>
<dbReference type="GO" id="GO:0000981">
    <property type="term" value="F:DNA-binding transcription factor activity, RNA polymerase II-specific"/>
    <property type="evidence" value="ECO:0007669"/>
    <property type="project" value="TreeGrafter"/>
</dbReference>
<feature type="compositionally biased region" description="Basic residues" evidence="8">
    <location>
        <begin position="327"/>
        <end position="345"/>
    </location>
</feature>
<dbReference type="SUPFAM" id="SSF47370">
    <property type="entry name" value="Bromodomain"/>
    <property type="match status" value="1"/>
</dbReference>
<feature type="region of interest" description="Disordered" evidence="8">
    <location>
        <begin position="327"/>
        <end position="374"/>
    </location>
</feature>
<reference evidence="11" key="1">
    <citation type="submission" date="2025-08" db="UniProtKB">
        <authorList>
            <consortium name="Ensembl"/>
        </authorList>
    </citation>
    <scope>IDENTIFICATION</scope>
</reference>
<dbReference type="InterPro" id="IPR001965">
    <property type="entry name" value="Znf_PHD"/>
</dbReference>
<feature type="region of interest" description="Disordered" evidence="8">
    <location>
        <begin position="180"/>
        <end position="246"/>
    </location>
</feature>
<dbReference type="InterPro" id="IPR006703">
    <property type="entry name" value="G_AIG1"/>
</dbReference>
<feature type="domain" description="PHD-type" evidence="9">
    <location>
        <begin position="482"/>
        <end position="530"/>
    </location>
</feature>
<evidence type="ECO:0000256" key="1">
    <source>
        <dbReference type="ARBA" id="ARBA00008535"/>
    </source>
</evidence>
<organism evidence="11 12">
    <name type="scientific">Paramormyrops kingsleyae</name>
    <dbReference type="NCBI Taxonomy" id="1676925"/>
    <lineage>
        <taxon>Eukaryota</taxon>
        <taxon>Metazoa</taxon>
        <taxon>Chordata</taxon>
        <taxon>Craniata</taxon>
        <taxon>Vertebrata</taxon>
        <taxon>Euteleostomi</taxon>
        <taxon>Actinopterygii</taxon>
        <taxon>Neopterygii</taxon>
        <taxon>Teleostei</taxon>
        <taxon>Osteoglossocephala</taxon>
        <taxon>Osteoglossomorpha</taxon>
        <taxon>Osteoglossiformes</taxon>
        <taxon>Mormyridae</taxon>
        <taxon>Paramormyrops</taxon>
    </lineage>
</organism>
<dbReference type="OrthoDB" id="1870062at2759"/>
<dbReference type="AlphaFoldDB" id="A0A3B3S3S8"/>
<dbReference type="Gene3D" id="3.30.40.10">
    <property type="entry name" value="Zinc/RING finger domain, C3HC4 (zinc finger)"/>
    <property type="match status" value="1"/>
</dbReference>
<dbReference type="Pfam" id="PF04548">
    <property type="entry name" value="AIG1"/>
    <property type="match status" value="1"/>
</dbReference>
<dbReference type="Pfam" id="PF00628">
    <property type="entry name" value="PHD"/>
    <property type="match status" value="1"/>
</dbReference>
<dbReference type="InterPro" id="IPR010919">
    <property type="entry name" value="SAND-like_dom_sf"/>
</dbReference>
<dbReference type="Pfam" id="PF01342">
    <property type="entry name" value="SAND"/>
    <property type="match status" value="2"/>
</dbReference>
<dbReference type="PROSITE" id="PS50016">
    <property type="entry name" value="ZF_PHD_2"/>
    <property type="match status" value="1"/>
</dbReference>
<accession>A0A3B3S3S8</accession>
<dbReference type="SMART" id="SM00258">
    <property type="entry name" value="SAND"/>
    <property type="match status" value="2"/>
</dbReference>
<protein>
    <submittedName>
        <fullName evidence="11">Uncharacterized LOC111853191</fullName>
    </submittedName>
</protein>
<comment type="similarity">
    <text evidence="1">Belongs to the TRAFAC class TrmE-Era-EngA-EngB-Septin-like GTPase superfamily. AIG1/Toc34/Toc159-like paraseptin GTPase family. IAN subfamily.</text>
</comment>
<keyword evidence="3" id="KW-0547">Nucleotide-binding</keyword>
<dbReference type="GO" id="GO:0008270">
    <property type="term" value="F:zinc ion binding"/>
    <property type="evidence" value="ECO:0007669"/>
    <property type="project" value="UniProtKB-KW"/>
</dbReference>
<dbReference type="PROSITE" id="PS50864">
    <property type="entry name" value="SAND"/>
    <property type="match status" value="2"/>
</dbReference>
<dbReference type="InterPro" id="IPR013083">
    <property type="entry name" value="Znf_RING/FYVE/PHD"/>
</dbReference>
<feature type="domain" description="SAND" evidence="10">
    <location>
        <begin position="248"/>
        <end position="326"/>
    </location>
</feature>
<dbReference type="SUPFAM" id="SSF63763">
    <property type="entry name" value="SAND domain-like"/>
    <property type="match status" value="2"/>
</dbReference>
<evidence type="ECO:0000256" key="8">
    <source>
        <dbReference type="SAM" id="MobiDB-lite"/>
    </source>
</evidence>
<dbReference type="GO" id="GO:0003677">
    <property type="term" value="F:DNA binding"/>
    <property type="evidence" value="ECO:0007669"/>
    <property type="project" value="InterPro"/>
</dbReference>
<dbReference type="InterPro" id="IPR036427">
    <property type="entry name" value="Bromodomain-like_sf"/>
</dbReference>
<dbReference type="InterPro" id="IPR019787">
    <property type="entry name" value="Znf_PHD-finger"/>
</dbReference>
<evidence type="ECO:0000259" key="10">
    <source>
        <dbReference type="PROSITE" id="PS50864"/>
    </source>
</evidence>
<dbReference type="InterPro" id="IPR043563">
    <property type="entry name" value="Sp110/Sp140/Sp140L-like"/>
</dbReference>
<reference evidence="11" key="2">
    <citation type="submission" date="2025-09" db="UniProtKB">
        <authorList>
            <consortium name="Ensembl"/>
        </authorList>
    </citation>
    <scope>IDENTIFICATION</scope>
</reference>
<dbReference type="PANTHER" id="PTHR46386">
    <property type="entry name" value="NUCLEAR BODY PROTEIN SP140"/>
    <property type="match status" value="1"/>
</dbReference>
<dbReference type="Proteomes" id="UP000261540">
    <property type="component" value="Unplaced"/>
</dbReference>
<keyword evidence="12" id="KW-1185">Reference proteome</keyword>
<dbReference type="STRING" id="1676925.ENSPKIP00000024805"/>
<keyword evidence="2" id="KW-0479">Metal-binding</keyword>
<evidence type="ECO:0000313" key="11">
    <source>
        <dbReference type="Ensembl" id="ENSPKIP00000024805.1"/>
    </source>
</evidence>
<dbReference type="Gene3D" id="3.40.50.300">
    <property type="entry name" value="P-loop containing nucleotide triphosphate hydrolases"/>
    <property type="match status" value="1"/>
</dbReference>
<keyword evidence="5" id="KW-0862">Zinc</keyword>
<keyword evidence="4 7" id="KW-0863">Zinc-finger</keyword>
<dbReference type="KEGG" id="pki:111853191"/>
<dbReference type="GeneTree" id="ENSGT01140000282522"/>
<evidence type="ECO:0000256" key="3">
    <source>
        <dbReference type="ARBA" id="ARBA00022741"/>
    </source>
</evidence>
<dbReference type="GO" id="GO:0005525">
    <property type="term" value="F:GTP binding"/>
    <property type="evidence" value="ECO:0007669"/>
    <property type="project" value="InterPro"/>
</dbReference>
<dbReference type="SUPFAM" id="SSF57903">
    <property type="entry name" value="FYVE/PHD zinc finger"/>
    <property type="match status" value="1"/>
</dbReference>
<dbReference type="PANTHER" id="PTHR46386:SF1">
    <property type="entry name" value="NUCLEAR BODY PROTEIN SP140-LIKE PROTEIN"/>
    <property type="match status" value="1"/>
</dbReference>
<feature type="compositionally biased region" description="Basic and acidic residues" evidence="8">
    <location>
        <begin position="365"/>
        <end position="374"/>
    </location>
</feature>
<evidence type="ECO:0000313" key="12">
    <source>
        <dbReference type="Proteomes" id="UP000261540"/>
    </source>
</evidence>
<dbReference type="SMART" id="SM00249">
    <property type="entry name" value="PHD"/>
    <property type="match status" value="1"/>
</dbReference>
<sequence length="651" mass="73592">MELSSNKLHPFVSEMRIVLLGMETNSVGNAILGREAFETGSTCSPEPRHCERARGAAAGRRLAVISCPDLITLSPPALTQAIQSCFFLSSPGPHVLLVVLKLDSFTRKDLTRVKSILEYWGDTAVNHAMVLIVSNSSHKNSAVEQLIKDCGGRDHEFNARYMTATRQVAQLVEKMEQMVTEKAGQHLSPEACRESSIQADAEGARDAVPPEKRRRQQDEEKTRESSSHERPESVESGSSSGEDLEGGVWNLTMDKTYLPVTCGNKTGNLYRDKLAIGEKCILVGTDWFTPPEFEVFGGKKSYKNWKKSIQCKGTSLHKLIQGGHLKTFPRRRLQGRKKPPTHRCSRSLSPDFREESMQEEDNGDDNEHAEQHKEVDLSDFKGNSLEVTCGSSKGTLHKYRFATGNSGKCIRTEDKWLSPVDFVKQELMLTDSNWKKSILCLGTPLKFLIEKRVLVLHSLLCECHSCSTKEEDLKNQENDDNDDNCFVCNDDDDLVCCDNCPRVFHHKCHVPTLDDDTLGDKWMCTFCVMKSSQKWQYPVQIPHETALQKPIADYLLHCHYLLLFLYEEHQKLCNMVKGREDVREKPAWLDKVVNALQSNHYSAVGDFVSDIQLIFSNSSSSSRDIFGETGAKLKDIFEEEFRKIFKIQLNC</sequence>
<dbReference type="CDD" id="cd15541">
    <property type="entry name" value="PHD_TIF1_like"/>
    <property type="match status" value="1"/>
</dbReference>
<evidence type="ECO:0000256" key="5">
    <source>
        <dbReference type="ARBA" id="ARBA00022833"/>
    </source>
</evidence>
<dbReference type="InterPro" id="IPR027417">
    <property type="entry name" value="P-loop_NTPase"/>
</dbReference>
<name>A0A3B3S3S8_9TELE</name>
<evidence type="ECO:0000256" key="4">
    <source>
        <dbReference type="ARBA" id="ARBA00022771"/>
    </source>
</evidence>
<feature type="compositionally biased region" description="Basic and acidic residues" evidence="8">
    <location>
        <begin position="202"/>
        <end position="233"/>
    </location>
</feature>
<feature type="domain" description="SAND" evidence="10">
    <location>
        <begin position="372"/>
        <end position="455"/>
    </location>
</feature>
<dbReference type="Gene3D" id="1.20.920.10">
    <property type="entry name" value="Bromodomain-like"/>
    <property type="match status" value="1"/>
</dbReference>